<accession>A0A0F9H0J7</accession>
<proteinExistence type="predicted"/>
<sequence>MLDVDTFFYSNSESVAMCSDSHTTTSGASTANGFDNYVTTAMSPTAVESARLQMVKHRNDMGLEISINPNMLYYPVDLEEKAYEITKSSGKVDTANNNVNWNKGRYTTVGDLWLSTRGDTNNWFMIDEALMKRWGLLWIDRIKGEFAQVEDFDTLVGKWRAYMYWANAHIDWRFCTGAEVS</sequence>
<reference evidence="1" key="1">
    <citation type="journal article" date="2015" name="Nature">
        <title>Complex archaea that bridge the gap between prokaryotes and eukaryotes.</title>
        <authorList>
            <person name="Spang A."/>
            <person name="Saw J.H."/>
            <person name="Jorgensen S.L."/>
            <person name="Zaremba-Niedzwiedzka K."/>
            <person name="Martijn J."/>
            <person name="Lind A.E."/>
            <person name="van Eijk R."/>
            <person name="Schleper C."/>
            <person name="Guy L."/>
            <person name="Ettema T.J."/>
        </authorList>
    </citation>
    <scope>NUCLEOTIDE SEQUENCE</scope>
</reference>
<dbReference type="AlphaFoldDB" id="A0A0F9H0J7"/>
<organism evidence="1">
    <name type="scientific">marine sediment metagenome</name>
    <dbReference type="NCBI Taxonomy" id="412755"/>
    <lineage>
        <taxon>unclassified sequences</taxon>
        <taxon>metagenomes</taxon>
        <taxon>ecological metagenomes</taxon>
    </lineage>
</organism>
<name>A0A0F9H0J7_9ZZZZ</name>
<dbReference type="EMBL" id="LAZR01026411">
    <property type="protein sequence ID" value="KKL68827.1"/>
    <property type="molecule type" value="Genomic_DNA"/>
</dbReference>
<comment type="caution">
    <text evidence="1">The sequence shown here is derived from an EMBL/GenBank/DDBJ whole genome shotgun (WGS) entry which is preliminary data.</text>
</comment>
<evidence type="ECO:0008006" key="2">
    <source>
        <dbReference type="Google" id="ProtNLM"/>
    </source>
</evidence>
<protein>
    <recommendedName>
        <fullName evidence="2">Bacteriophage Mu GpT domain-containing protein</fullName>
    </recommendedName>
</protein>
<evidence type="ECO:0000313" key="1">
    <source>
        <dbReference type="EMBL" id="KKL68827.1"/>
    </source>
</evidence>
<gene>
    <name evidence="1" type="ORF">LCGC14_2121070</name>
</gene>